<keyword evidence="2" id="KW-0560">Oxidoreductase</keyword>
<dbReference type="GO" id="GO:0043386">
    <property type="term" value="P:mycotoxin biosynthetic process"/>
    <property type="evidence" value="ECO:0007669"/>
    <property type="project" value="InterPro"/>
</dbReference>
<keyword evidence="4" id="KW-0812">Transmembrane</keyword>
<evidence type="ECO:0000256" key="4">
    <source>
        <dbReference type="SAM" id="Phobius"/>
    </source>
</evidence>
<accession>A0A0D2PFT4</accession>
<evidence type="ECO:0000313" key="5">
    <source>
        <dbReference type="EMBL" id="KJA18980.1"/>
    </source>
</evidence>
<comment type="similarity">
    <text evidence="3">Belongs to the ustYa family.</text>
</comment>
<dbReference type="AlphaFoldDB" id="A0A0D2PFT4"/>
<reference evidence="6" key="1">
    <citation type="submission" date="2014-04" db="EMBL/GenBank/DDBJ databases">
        <title>Evolutionary Origins and Diversification of the Mycorrhizal Mutualists.</title>
        <authorList>
            <consortium name="DOE Joint Genome Institute"/>
            <consortium name="Mycorrhizal Genomics Consortium"/>
            <person name="Kohler A."/>
            <person name="Kuo A."/>
            <person name="Nagy L.G."/>
            <person name="Floudas D."/>
            <person name="Copeland A."/>
            <person name="Barry K.W."/>
            <person name="Cichocki N."/>
            <person name="Veneault-Fourrey C."/>
            <person name="LaButti K."/>
            <person name="Lindquist E.A."/>
            <person name="Lipzen A."/>
            <person name="Lundell T."/>
            <person name="Morin E."/>
            <person name="Murat C."/>
            <person name="Riley R."/>
            <person name="Ohm R."/>
            <person name="Sun H."/>
            <person name="Tunlid A."/>
            <person name="Henrissat B."/>
            <person name="Grigoriev I.V."/>
            <person name="Hibbett D.S."/>
            <person name="Martin F."/>
        </authorList>
    </citation>
    <scope>NUCLEOTIDE SEQUENCE [LARGE SCALE GENOMIC DNA]</scope>
    <source>
        <strain evidence="6">FD-334 SS-4</strain>
    </source>
</reference>
<evidence type="ECO:0000256" key="3">
    <source>
        <dbReference type="ARBA" id="ARBA00035112"/>
    </source>
</evidence>
<dbReference type="OMA" id="NSHAEWQ"/>
<dbReference type="STRING" id="945553.A0A0D2PFT4"/>
<feature type="transmembrane region" description="Helical" evidence="4">
    <location>
        <begin position="16"/>
        <end position="37"/>
    </location>
</feature>
<protein>
    <recommendedName>
        <fullName evidence="7">Oxidase ustYa</fullName>
    </recommendedName>
</protein>
<evidence type="ECO:0008006" key="7">
    <source>
        <dbReference type="Google" id="ProtNLM"/>
    </source>
</evidence>
<dbReference type="PANTHER" id="PTHR33365:SF11">
    <property type="entry name" value="TAT PATHWAY SIGNAL SEQUENCE"/>
    <property type="match status" value="1"/>
</dbReference>
<name>A0A0D2PFT4_HYPSF</name>
<dbReference type="EMBL" id="KN817582">
    <property type="protein sequence ID" value="KJA18980.1"/>
    <property type="molecule type" value="Genomic_DNA"/>
</dbReference>
<organism evidence="5 6">
    <name type="scientific">Hypholoma sublateritium (strain FD-334 SS-4)</name>
    <dbReference type="NCBI Taxonomy" id="945553"/>
    <lineage>
        <taxon>Eukaryota</taxon>
        <taxon>Fungi</taxon>
        <taxon>Dikarya</taxon>
        <taxon>Basidiomycota</taxon>
        <taxon>Agaricomycotina</taxon>
        <taxon>Agaricomycetes</taxon>
        <taxon>Agaricomycetidae</taxon>
        <taxon>Agaricales</taxon>
        <taxon>Agaricineae</taxon>
        <taxon>Strophariaceae</taxon>
        <taxon>Hypholoma</taxon>
    </lineage>
</organism>
<keyword evidence="4" id="KW-1133">Transmembrane helix</keyword>
<dbReference type="Pfam" id="PF11807">
    <property type="entry name" value="UstYa"/>
    <property type="match status" value="1"/>
</dbReference>
<keyword evidence="6" id="KW-1185">Reference proteome</keyword>
<gene>
    <name evidence="5" type="ORF">HYPSUDRAFT_44660</name>
</gene>
<dbReference type="InterPro" id="IPR021765">
    <property type="entry name" value="UstYa-like"/>
</dbReference>
<comment type="pathway">
    <text evidence="1">Mycotoxin biosynthesis.</text>
</comment>
<dbReference type="GO" id="GO:0016491">
    <property type="term" value="F:oxidoreductase activity"/>
    <property type="evidence" value="ECO:0007669"/>
    <property type="project" value="UniProtKB-KW"/>
</dbReference>
<evidence type="ECO:0000313" key="6">
    <source>
        <dbReference type="Proteomes" id="UP000054270"/>
    </source>
</evidence>
<keyword evidence="4" id="KW-0472">Membrane</keyword>
<evidence type="ECO:0000256" key="1">
    <source>
        <dbReference type="ARBA" id="ARBA00004685"/>
    </source>
</evidence>
<sequence>MLNPGLASGSSFSKHIILAAACTSVLLAITLTQFLFFDHEIDEAEWWKQPYQTDLDRGDGYPEAWPLELASVRVDVEESVHYALDSPRGFEEWSVMQQNIPGRGSVRLGSDRRAVILPMFHELHCVQSLWSGILGKGDARDRDSSNWDHHINHCLSYLRHWTLCRADMTLERGDFAQRNFTRDRIGAIHQCRDWRAVYNAAYSDWEPWVAYWISENLSNNIRSGA</sequence>
<dbReference type="OrthoDB" id="3687641at2759"/>
<dbReference type="Proteomes" id="UP000054270">
    <property type="component" value="Unassembled WGS sequence"/>
</dbReference>
<evidence type="ECO:0000256" key="2">
    <source>
        <dbReference type="ARBA" id="ARBA00023002"/>
    </source>
</evidence>
<dbReference type="PANTHER" id="PTHR33365">
    <property type="entry name" value="YALI0B05434P"/>
    <property type="match status" value="1"/>
</dbReference>
<proteinExistence type="inferred from homology"/>